<comment type="caution">
    <text evidence="1">The sequence shown here is derived from an EMBL/GenBank/DDBJ whole genome shotgun (WGS) entry which is preliminary data.</text>
</comment>
<gene>
    <name evidence="1" type="ORF">BV22DRAFT_1192835</name>
</gene>
<reference evidence="1" key="1">
    <citation type="journal article" date="2021" name="New Phytol.">
        <title>Evolutionary innovations through gain and loss of genes in the ectomycorrhizal Boletales.</title>
        <authorList>
            <person name="Wu G."/>
            <person name="Miyauchi S."/>
            <person name="Morin E."/>
            <person name="Kuo A."/>
            <person name="Drula E."/>
            <person name="Varga T."/>
            <person name="Kohler A."/>
            <person name="Feng B."/>
            <person name="Cao Y."/>
            <person name="Lipzen A."/>
            <person name="Daum C."/>
            <person name="Hundley H."/>
            <person name="Pangilinan J."/>
            <person name="Johnson J."/>
            <person name="Barry K."/>
            <person name="LaButti K."/>
            <person name="Ng V."/>
            <person name="Ahrendt S."/>
            <person name="Min B."/>
            <person name="Choi I.G."/>
            <person name="Park H."/>
            <person name="Plett J.M."/>
            <person name="Magnuson J."/>
            <person name="Spatafora J.W."/>
            <person name="Nagy L.G."/>
            <person name="Henrissat B."/>
            <person name="Grigoriev I.V."/>
            <person name="Yang Z.L."/>
            <person name="Xu J."/>
            <person name="Martin F.M."/>
        </authorList>
    </citation>
    <scope>NUCLEOTIDE SEQUENCE</scope>
    <source>
        <strain evidence="1">KUC20120723A-06</strain>
    </source>
</reference>
<evidence type="ECO:0000313" key="1">
    <source>
        <dbReference type="EMBL" id="KAH7928433.1"/>
    </source>
</evidence>
<accession>A0ACB8BUY7</accession>
<organism evidence="1 2">
    <name type="scientific">Leucogyrophana mollusca</name>
    <dbReference type="NCBI Taxonomy" id="85980"/>
    <lineage>
        <taxon>Eukaryota</taxon>
        <taxon>Fungi</taxon>
        <taxon>Dikarya</taxon>
        <taxon>Basidiomycota</taxon>
        <taxon>Agaricomycotina</taxon>
        <taxon>Agaricomycetes</taxon>
        <taxon>Agaricomycetidae</taxon>
        <taxon>Boletales</taxon>
        <taxon>Boletales incertae sedis</taxon>
        <taxon>Leucogyrophana</taxon>
    </lineage>
</organism>
<proteinExistence type="predicted"/>
<name>A0ACB8BUY7_9AGAM</name>
<keyword evidence="2" id="KW-1185">Reference proteome</keyword>
<dbReference type="Proteomes" id="UP000790709">
    <property type="component" value="Unassembled WGS sequence"/>
</dbReference>
<protein>
    <submittedName>
        <fullName evidence="1">Uncharacterized protein</fullName>
    </submittedName>
</protein>
<sequence>MSLIKVPLILSAALGFHIAVTTPNVPSTDERVPPSGIPETFLFNVIVWGHPVLKGVYWAGTIAEVTSMIGRHVVHSLPQSVLSTPDRILTPSANITPAFIVGSMLIVSAGLLRWFCYRELGRLFTFALSVRKGHKLVTTGPYSVVRHPSYTGAIICMIGVCIMHGSRGSWLRESGILDVIGVKELVMTWLVIRILAVVSLVKRIPKEDEMMKENFQDEWLDWSSRVKYRLIPGIY</sequence>
<dbReference type="EMBL" id="MU266353">
    <property type="protein sequence ID" value="KAH7928433.1"/>
    <property type="molecule type" value="Genomic_DNA"/>
</dbReference>
<evidence type="ECO:0000313" key="2">
    <source>
        <dbReference type="Proteomes" id="UP000790709"/>
    </source>
</evidence>